<evidence type="ECO:0000313" key="3">
    <source>
        <dbReference type="Proteomes" id="UP001235269"/>
    </source>
</evidence>
<dbReference type="RefSeq" id="WP_307156303.1">
    <property type="nucleotide sequence ID" value="NZ_JAUSWH010000001.1"/>
</dbReference>
<keyword evidence="3" id="KW-1185">Reference proteome</keyword>
<organism evidence="2 3">
    <name type="scientific">Rhizobium paknamense</name>
    <dbReference type="NCBI Taxonomy" id="1206817"/>
    <lineage>
        <taxon>Bacteria</taxon>
        <taxon>Pseudomonadati</taxon>
        <taxon>Pseudomonadota</taxon>
        <taxon>Alphaproteobacteria</taxon>
        <taxon>Hyphomicrobiales</taxon>
        <taxon>Rhizobiaceae</taxon>
        <taxon>Rhizobium/Agrobacterium group</taxon>
        <taxon>Rhizobium</taxon>
    </lineage>
</organism>
<name>A0ABU0I7A2_9HYPH</name>
<comment type="caution">
    <text evidence="2">The sequence shown here is derived from an EMBL/GenBank/DDBJ whole genome shotgun (WGS) entry which is preliminary data.</text>
</comment>
<keyword evidence="1" id="KW-0732">Signal</keyword>
<dbReference type="Proteomes" id="UP001235269">
    <property type="component" value="Unassembled WGS sequence"/>
</dbReference>
<feature type="chain" id="PRO_5045134450" description="Transmembrane protein" evidence="1">
    <location>
        <begin position="25"/>
        <end position="402"/>
    </location>
</feature>
<reference evidence="2 3" key="1">
    <citation type="submission" date="2023-07" db="EMBL/GenBank/DDBJ databases">
        <title>Genomic Encyclopedia of Type Strains, Phase IV (KMG-IV): sequencing the most valuable type-strain genomes for metagenomic binning, comparative biology and taxonomic classification.</title>
        <authorList>
            <person name="Goeker M."/>
        </authorList>
    </citation>
    <scope>NUCLEOTIDE SEQUENCE [LARGE SCALE GENOMIC DNA]</scope>
    <source>
        <strain evidence="2 3">DSM 100301</strain>
    </source>
</reference>
<feature type="signal peptide" evidence="1">
    <location>
        <begin position="1"/>
        <end position="24"/>
    </location>
</feature>
<evidence type="ECO:0000313" key="2">
    <source>
        <dbReference type="EMBL" id="MDQ0454098.1"/>
    </source>
</evidence>
<proteinExistence type="predicted"/>
<gene>
    <name evidence="2" type="ORF">QO005_000413</name>
</gene>
<accession>A0ABU0I7A2</accession>
<evidence type="ECO:0008006" key="4">
    <source>
        <dbReference type="Google" id="ProtNLM"/>
    </source>
</evidence>
<evidence type="ECO:0000256" key="1">
    <source>
        <dbReference type="SAM" id="SignalP"/>
    </source>
</evidence>
<dbReference type="EMBL" id="JAUSWH010000001">
    <property type="protein sequence ID" value="MDQ0454098.1"/>
    <property type="molecule type" value="Genomic_DNA"/>
</dbReference>
<protein>
    <recommendedName>
        <fullName evidence="4">Transmembrane protein</fullName>
    </recommendedName>
</protein>
<sequence>MTFHFTRRLMATAAILAMPSFAWALDGQDLLKKINAAYGDGRVKLAAVSVDISGDNAVLKGATLAVSGPNASAIPVGDVRLSGVTANEDGSYEIERVDFQPLNMTQETSSIRADNLYMTGVSIPANTNGDTIASMMTYEKAHAGPMSITSEGKPVVSVASADVNTSVEDDGASLAFDSAVKGIKVDLSDVKDPKAQETIEKLDLKTLSGEVAMKGSWELQSGTIDIEDYTLNFDRVGKLSMAFSLSGYTLDLVKQFQETAKRMEEVNGDEQARQQAQQAAGIAMLGLIQQMSFLGADIRFDDAGITKRALDYAGAQQGVSGKDMTQMIKAMVPMMLAQAKLGAFQQELSAAVNAYLDNPKSLDISAEPENPVPFPMIAGAAMGAPETLPKLLGAKVTANEAE</sequence>